<gene>
    <name evidence="2" type="ORF">CPB83DRAFT_900824</name>
    <name evidence="1" type="ORF">CPB83DRAFT_900829</name>
</gene>
<accession>A0A9P6BDZ9</accession>
<organism evidence="2 3">
    <name type="scientific">Crepidotus variabilis</name>
    <dbReference type="NCBI Taxonomy" id="179855"/>
    <lineage>
        <taxon>Eukaryota</taxon>
        <taxon>Fungi</taxon>
        <taxon>Dikarya</taxon>
        <taxon>Basidiomycota</taxon>
        <taxon>Agaricomycotina</taxon>
        <taxon>Agaricomycetes</taxon>
        <taxon>Agaricomycetidae</taxon>
        <taxon>Agaricales</taxon>
        <taxon>Agaricineae</taxon>
        <taxon>Crepidotaceae</taxon>
        <taxon>Crepidotus</taxon>
    </lineage>
</organism>
<reference evidence="2" key="1">
    <citation type="submission" date="2020-11" db="EMBL/GenBank/DDBJ databases">
        <authorList>
            <consortium name="DOE Joint Genome Institute"/>
            <person name="Ahrendt S."/>
            <person name="Riley R."/>
            <person name="Andreopoulos W."/>
            <person name="Labutti K."/>
            <person name="Pangilinan J."/>
            <person name="Ruiz-Duenas F.J."/>
            <person name="Barrasa J.M."/>
            <person name="Sanchez-Garcia M."/>
            <person name="Camarero S."/>
            <person name="Miyauchi S."/>
            <person name="Serrano A."/>
            <person name="Linde D."/>
            <person name="Babiker R."/>
            <person name="Drula E."/>
            <person name="Ayuso-Fernandez I."/>
            <person name="Pacheco R."/>
            <person name="Padilla G."/>
            <person name="Ferreira P."/>
            <person name="Barriuso J."/>
            <person name="Kellner H."/>
            <person name="Castanera R."/>
            <person name="Alfaro M."/>
            <person name="Ramirez L."/>
            <person name="Pisabarro A.G."/>
            <person name="Kuo A."/>
            <person name="Tritt A."/>
            <person name="Lipzen A."/>
            <person name="He G."/>
            <person name="Yan M."/>
            <person name="Ng V."/>
            <person name="Cullen D."/>
            <person name="Martin F."/>
            <person name="Rosso M.-N."/>
            <person name="Henrissat B."/>
            <person name="Hibbett D."/>
            <person name="Martinez A.T."/>
            <person name="Grigoriev I.V."/>
        </authorList>
    </citation>
    <scope>NUCLEOTIDE SEQUENCE</scope>
    <source>
        <strain evidence="2">CBS 506.95</strain>
    </source>
</reference>
<evidence type="ECO:0000313" key="3">
    <source>
        <dbReference type="Proteomes" id="UP000807306"/>
    </source>
</evidence>
<protein>
    <submittedName>
        <fullName evidence="2">Uncharacterized protein</fullName>
    </submittedName>
</protein>
<dbReference type="AlphaFoldDB" id="A0A9P6BDZ9"/>
<evidence type="ECO:0000313" key="1">
    <source>
        <dbReference type="EMBL" id="KAF9521352.1"/>
    </source>
</evidence>
<dbReference type="Proteomes" id="UP000807306">
    <property type="component" value="Unassembled WGS sequence"/>
</dbReference>
<dbReference type="EMBL" id="MU158110">
    <property type="protein sequence ID" value="KAF9521352.1"/>
    <property type="molecule type" value="Genomic_DNA"/>
</dbReference>
<comment type="caution">
    <text evidence="2">The sequence shown here is derived from an EMBL/GenBank/DDBJ whole genome shotgun (WGS) entry which is preliminary data.</text>
</comment>
<evidence type="ECO:0000313" key="2">
    <source>
        <dbReference type="EMBL" id="KAF9521356.1"/>
    </source>
</evidence>
<dbReference type="OrthoDB" id="2423954at2759"/>
<sequence length="329" mass="37398">MNDPDDIIGRNAIVASLEKRWAATNQEMFLAAVILNPFYRHEPFSAIVEFNNASIGALIGRVYMQIFRSKTAPDEVLISLRDYLNGTGPFEGTLQAELAMETRNAHNERRDLDPDKIFNAYSFGNHDMPLFQLARRVLSITSNSASLELKARTRDEHQDQRKRDELRKRFLAQGTQYHFDNQPQLSETPLIITPESNTPAPVPTLRTSDLIQSSSIPHAMDAPSNNPPRNTFRDLIHQHMNQAAIASIDQEDDEFPEGPISHEPRGSFLKMPLAQIFDFEKSYWKNLIEEKVNRTFNEELELFQMLDLDGDGNDLGADVDEATADILSR</sequence>
<name>A0A9P6BDZ9_9AGAR</name>
<keyword evidence="3" id="KW-1185">Reference proteome</keyword>
<dbReference type="EMBL" id="MU158108">
    <property type="protein sequence ID" value="KAF9521356.1"/>
    <property type="molecule type" value="Genomic_DNA"/>
</dbReference>
<proteinExistence type="predicted"/>